<dbReference type="PRINTS" id="PR00503">
    <property type="entry name" value="BROMODOMAIN"/>
</dbReference>
<dbReference type="InterPro" id="IPR057451">
    <property type="entry name" value="BRWD/PHIP_AD"/>
</dbReference>
<feature type="region of interest" description="Disordered" evidence="6">
    <location>
        <begin position="825"/>
        <end position="851"/>
    </location>
</feature>
<dbReference type="InterPro" id="IPR015943">
    <property type="entry name" value="WD40/YVTN_repeat-like_dom_sf"/>
</dbReference>
<feature type="repeat" description="WD" evidence="5">
    <location>
        <begin position="365"/>
        <end position="396"/>
    </location>
</feature>
<feature type="domain" description="Bromo" evidence="7">
    <location>
        <begin position="1256"/>
        <end position="1326"/>
    </location>
</feature>
<dbReference type="FunFam" id="2.130.10.10:FF:000997">
    <property type="entry name" value="AGAP002030-PA-like protein"/>
    <property type="match status" value="1"/>
</dbReference>
<dbReference type="FunFam" id="1.20.920.10:FF:000044">
    <property type="entry name" value="Bromodomain and WD repeat domain-containing 1"/>
    <property type="match status" value="1"/>
</dbReference>
<evidence type="ECO:0000256" key="6">
    <source>
        <dbReference type="SAM" id="MobiDB-lite"/>
    </source>
</evidence>
<dbReference type="PANTHER" id="PTHR16266">
    <property type="entry name" value="WD REPEAT DOMAIN 9"/>
    <property type="match status" value="1"/>
</dbReference>
<dbReference type="GO" id="GO:0006357">
    <property type="term" value="P:regulation of transcription by RNA polymerase II"/>
    <property type="evidence" value="ECO:0007669"/>
    <property type="project" value="TreeGrafter"/>
</dbReference>
<dbReference type="PANTHER" id="PTHR16266:SF17">
    <property type="entry name" value="BRWD3"/>
    <property type="match status" value="1"/>
</dbReference>
<feature type="compositionally biased region" description="Basic and acidic residues" evidence="6">
    <location>
        <begin position="1474"/>
        <end position="1488"/>
    </location>
</feature>
<keyword evidence="2" id="KW-0677">Repeat</keyword>
<dbReference type="GO" id="GO:0007010">
    <property type="term" value="P:cytoskeleton organization"/>
    <property type="evidence" value="ECO:0007669"/>
    <property type="project" value="TreeGrafter"/>
</dbReference>
<evidence type="ECO:0000256" key="1">
    <source>
        <dbReference type="ARBA" id="ARBA00022574"/>
    </source>
</evidence>
<dbReference type="Pfam" id="PF25437">
    <property type="entry name" value="BRWD1_N"/>
    <property type="match status" value="1"/>
</dbReference>
<gene>
    <name evidence="8" type="ORF">BEMITA_LOCUS8705</name>
</gene>
<feature type="compositionally biased region" description="Low complexity" evidence="6">
    <location>
        <begin position="1422"/>
        <end position="1434"/>
    </location>
</feature>
<feature type="compositionally biased region" description="Polar residues" evidence="6">
    <location>
        <begin position="771"/>
        <end position="793"/>
    </location>
</feature>
<keyword evidence="3 4" id="KW-0103">Bromodomain</keyword>
<evidence type="ECO:0000313" key="9">
    <source>
        <dbReference type="Proteomes" id="UP001152759"/>
    </source>
</evidence>
<feature type="domain" description="Bromo" evidence="7">
    <location>
        <begin position="1101"/>
        <end position="1171"/>
    </location>
</feature>
<dbReference type="InterPro" id="IPR052060">
    <property type="entry name" value="Bromo_WD_repeat"/>
</dbReference>
<feature type="repeat" description="WD" evidence="5">
    <location>
        <begin position="178"/>
        <end position="219"/>
    </location>
</feature>
<keyword evidence="1 5" id="KW-0853">WD repeat</keyword>
<feature type="compositionally biased region" description="Low complexity" evidence="6">
    <location>
        <begin position="1215"/>
        <end position="1229"/>
    </location>
</feature>
<feature type="compositionally biased region" description="Polar residues" evidence="6">
    <location>
        <begin position="1568"/>
        <end position="1582"/>
    </location>
</feature>
<dbReference type="CDD" id="cd00200">
    <property type="entry name" value="WD40"/>
    <property type="match status" value="1"/>
</dbReference>
<dbReference type="PROSITE" id="PS50014">
    <property type="entry name" value="BROMODOMAIN_2"/>
    <property type="match status" value="2"/>
</dbReference>
<protein>
    <recommendedName>
        <fullName evidence="7">Bromo domain-containing protein</fullName>
    </recommendedName>
</protein>
<dbReference type="InterPro" id="IPR001487">
    <property type="entry name" value="Bromodomain"/>
</dbReference>
<proteinExistence type="predicted"/>
<organism evidence="8 9">
    <name type="scientific">Bemisia tabaci</name>
    <name type="common">Sweetpotato whitefly</name>
    <name type="synonym">Aleurodes tabaci</name>
    <dbReference type="NCBI Taxonomy" id="7038"/>
    <lineage>
        <taxon>Eukaryota</taxon>
        <taxon>Metazoa</taxon>
        <taxon>Ecdysozoa</taxon>
        <taxon>Arthropoda</taxon>
        <taxon>Hexapoda</taxon>
        <taxon>Insecta</taxon>
        <taxon>Pterygota</taxon>
        <taxon>Neoptera</taxon>
        <taxon>Paraneoptera</taxon>
        <taxon>Hemiptera</taxon>
        <taxon>Sternorrhyncha</taxon>
        <taxon>Aleyrodoidea</taxon>
        <taxon>Aleyrodidae</taxon>
        <taxon>Aleyrodinae</taxon>
        <taxon>Bemisia</taxon>
    </lineage>
</organism>
<feature type="region of interest" description="Disordered" evidence="6">
    <location>
        <begin position="1208"/>
        <end position="1234"/>
    </location>
</feature>
<dbReference type="GO" id="GO:0008360">
    <property type="term" value="P:regulation of cell shape"/>
    <property type="evidence" value="ECO:0007669"/>
    <property type="project" value="TreeGrafter"/>
</dbReference>
<dbReference type="SUPFAM" id="SSF47370">
    <property type="entry name" value="Bromodomain"/>
    <property type="match status" value="2"/>
</dbReference>
<dbReference type="Pfam" id="PF00439">
    <property type="entry name" value="Bromodomain"/>
    <property type="match status" value="2"/>
</dbReference>
<dbReference type="InterPro" id="IPR057452">
    <property type="entry name" value="BRWD/PHIP_N"/>
</dbReference>
<dbReference type="SUPFAM" id="SSF50978">
    <property type="entry name" value="WD40 repeat-like"/>
    <property type="match status" value="1"/>
</dbReference>
<feature type="repeat" description="WD" evidence="5">
    <location>
        <begin position="220"/>
        <end position="261"/>
    </location>
</feature>
<accession>A0A9P0AE98</accession>
<dbReference type="InterPro" id="IPR019775">
    <property type="entry name" value="WD40_repeat_CS"/>
</dbReference>
<evidence type="ECO:0000256" key="3">
    <source>
        <dbReference type="ARBA" id="ARBA00023117"/>
    </source>
</evidence>
<sequence length="1662" mass="188772">MDKEDIHKTAIAAELYFLIAKFLEAGPCSETSKVLKEELVKYEILPKRLDWEGSEHNQSFDEVKQKFTHIGANHLVSICQRIGPILDKEIKPTVSGLNSLLGAGRQSLLRTVHDVCRKWFPVQDYSVRLNSRPLCEPVGFKCHNLVKVLQGRENSGPLSRRQVTIPAFYSRLQQLCCTLGHLSAVYCLLFDNTGNYVITGADDLLVKVWSVKDGRLLATLRGASTEITDIAVNTENTLLAAGSVDKILRVWCLQTGYPVAVLTGHSGMITGVNFCPTIVNGVHYLVSTSTDGSVAFWSYSTSASKETTFLPKPILYNEKMRPGNAQMICSGFSPGGMFLAAGSGDHHVRIYKMDEPEGPTRVLEIEAHSDRVDSIQWAHSHLRFISGSKDGTANIWYYSRQQWKNIQLMMNKKLSGESEDDAKLIKFLRVTMVSWDVSDKWVITAVADHTLKIWNSFTGDLIQVLKGHSDEVYCVESHPHDSRLLLSAGHDGQLFLWDILTGEKISHFQNAIEGQGFGAIFDAKWSPNGTMMAATDSHGQILMYALSVSDSERQVPRELFFHTDYRPLIRDAQHNVLDEQTNIAPHLMAPPFLVDIEGNPYPPWLQRLVPGRELCTADQLIPNIIFNASGQQEVIEGLHEPQQNLDRIIQVLDARIQNLEQGARSRISPTPRVHQGPRRSGDIEGVRQSSGNWQQKGFHWSQRQLCEPLDPASLKQKSERIRFYAGLELDQYRRESKRPPEVVTPVQPVLVKKRVKRNHNYRTRAAHEEQLSSQFEDPSNLNLGGSDSGNDSAQIISSAYESEDNDSGSSSDSSSSSVYSDWIADNQINLEPPKRSRQRRPPPKKKKAETMPPIVKNQLPQEVPEIFRPPEWLSEVIPKKSPYYPQMGDELVFFKQGYLLYLEAVKVKNVYPVNDRMANPWGKLQMKEPELVKVVGIRYEIKPPRLCCLRFAIMKQNGRLTNDMFTIKYHDMPDVIDFLVLRQTYDTALARQWKVGDRFRSMIDDAWWWGTIESRRTDQNRLNSPFLCFRVLWDNNERENLSPWDLEPCDPDCEPDERGGSAPVLPEEIEAILYHPRPTEWPHGDREGACQRILHGLNQVMTMSIAEPFLVPVDISQYPTYAYIVEYPLDLSTIKARFENQFYRRVTAAQFDVRYLATNAEKFNEPHSTIVKNARIITDICLRIIKELVEVDVPSLYRQLQESYHSSDSEDEKVTLTSTRLRPSTSASRHSVRRRNGLRQPFEWRKECKILLEKLWASKDSEPFREPVDRLVHPDYDKIINTPMDLGTVRDELSVGNYENPNEFCKDIRRIFENAKSYTPDKHTKIYSMTVRLSALAEEHLKRITNCWKNQQHTRSRTRLNGAVNSQARSSRRIINSRKRSTTSPQPGTSRDVPNPLDCEPTSSGIRVLRPKRVVKQDSDDSNTSGSSDSSESGSDSDSESESSASDSEEKSSSNQPKNKIIPQKGRKRLKSSSPEEVHQNHEADSSRVRTRGVRQNYAVMMKSEESDVSDEVITVNKRQPPKKHSPLKSSNSKAATSLRAVRRVRNCSSENSMNSISNSGTSESTSQLTFQGSLESNSRTRTPQKRKRRKILISDSDDSEPSSRRPQRGKRKNYDEHSDASSTAERNGHSDSDENQPAISMSSRGRVRKLTAKARACFRDR</sequence>
<dbReference type="Gene3D" id="2.130.10.10">
    <property type="entry name" value="YVTN repeat-like/Quinoprotein amine dehydrogenase"/>
    <property type="match status" value="2"/>
</dbReference>
<evidence type="ECO:0000256" key="4">
    <source>
        <dbReference type="PROSITE-ProRule" id="PRU00035"/>
    </source>
</evidence>
<dbReference type="Proteomes" id="UP001152759">
    <property type="component" value="Chromosome 5"/>
</dbReference>
<feature type="region of interest" description="Disordered" evidence="6">
    <location>
        <begin position="754"/>
        <end position="793"/>
    </location>
</feature>
<feature type="repeat" description="WD" evidence="5">
    <location>
        <begin position="262"/>
        <end position="307"/>
    </location>
</feature>
<dbReference type="PROSITE" id="PS00678">
    <property type="entry name" value="WD_REPEATS_1"/>
    <property type="match status" value="1"/>
</dbReference>
<feature type="compositionally biased region" description="Low complexity" evidence="6">
    <location>
        <begin position="1547"/>
        <end position="1567"/>
    </location>
</feature>
<dbReference type="Pfam" id="PF00400">
    <property type="entry name" value="WD40"/>
    <property type="match status" value="7"/>
</dbReference>
<feature type="compositionally biased region" description="Basic residues" evidence="6">
    <location>
        <begin position="754"/>
        <end position="764"/>
    </location>
</feature>
<reference evidence="8" key="1">
    <citation type="submission" date="2021-12" db="EMBL/GenBank/DDBJ databases">
        <authorList>
            <person name="King R."/>
        </authorList>
    </citation>
    <scope>NUCLEOTIDE SEQUENCE</scope>
</reference>
<dbReference type="InterPro" id="IPR036427">
    <property type="entry name" value="Bromodomain-like_sf"/>
</dbReference>
<evidence type="ECO:0000259" key="7">
    <source>
        <dbReference type="PROSITE" id="PS50014"/>
    </source>
</evidence>
<dbReference type="EMBL" id="OU963866">
    <property type="protein sequence ID" value="CAH0389929.1"/>
    <property type="molecule type" value="Genomic_DNA"/>
</dbReference>
<feature type="repeat" description="WD" evidence="5">
    <location>
        <begin position="465"/>
        <end position="507"/>
    </location>
</feature>
<dbReference type="Gene3D" id="1.20.920.10">
    <property type="entry name" value="Bromodomain-like"/>
    <property type="match status" value="2"/>
</dbReference>
<name>A0A9P0AE98_BEMTA</name>
<feature type="compositionally biased region" description="Basic residues" evidence="6">
    <location>
        <begin position="835"/>
        <end position="847"/>
    </location>
</feature>
<feature type="repeat" description="WD" evidence="5">
    <location>
        <begin position="430"/>
        <end position="464"/>
    </location>
</feature>
<dbReference type="PROSITE" id="PS50082">
    <property type="entry name" value="WD_REPEATS_2"/>
    <property type="match status" value="6"/>
</dbReference>
<feature type="compositionally biased region" description="Basic residues" evidence="6">
    <location>
        <begin position="1583"/>
        <end position="1592"/>
    </location>
</feature>
<dbReference type="GO" id="GO:0005634">
    <property type="term" value="C:nucleus"/>
    <property type="evidence" value="ECO:0007669"/>
    <property type="project" value="TreeGrafter"/>
</dbReference>
<dbReference type="InterPro" id="IPR036322">
    <property type="entry name" value="WD40_repeat_dom_sf"/>
</dbReference>
<dbReference type="Pfam" id="PF25313">
    <property type="entry name" value="BRWD_AD"/>
    <property type="match status" value="1"/>
</dbReference>
<dbReference type="SMART" id="SM00297">
    <property type="entry name" value="BROMO"/>
    <property type="match status" value="2"/>
</dbReference>
<dbReference type="SMART" id="SM00320">
    <property type="entry name" value="WD40"/>
    <property type="match status" value="8"/>
</dbReference>
<dbReference type="InterPro" id="IPR001680">
    <property type="entry name" value="WD40_rpt"/>
</dbReference>
<evidence type="ECO:0000313" key="8">
    <source>
        <dbReference type="EMBL" id="CAH0389929.1"/>
    </source>
</evidence>
<keyword evidence="9" id="KW-1185">Reference proteome</keyword>
<dbReference type="PROSITE" id="PS50294">
    <property type="entry name" value="WD_REPEATS_REGION"/>
    <property type="match status" value="5"/>
</dbReference>
<evidence type="ECO:0000256" key="5">
    <source>
        <dbReference type="PROSITE-ProRule" id="PRU00221"/>
    </source>
</evidence>
<dbReference type="KEGG" id="btab:109042178"/>
<feature type="region of interest" description="Disordered" evidence="6">
    <location>
        <begin position="1351"/>
        <end position="1662"/>
    </location>
</feature>
<feature type="region of interest" description="Disordered" evidence="6">
    <location>
        <begin position="666"/>
        <end position="690"/>
    </location>
</feature>
<feature type="compositionally biased region" description="Basic residues" evidence="6">
    <location>
        <begin position="1370"/>
        <end position="1381"/>
    </location>
</feature>
<evidence type="ECO:0000256" key="2">
    <source>
        <dbReference type="ARBA" id="ARBA00022737"/>
    </source>
</evidence>
<dbReference type="CDD" id="cd05529">
    <property type="entry name" value="Bromo_WDR9_I_like"/>
    <property type="match status" value="1"/>
</dbReference>